<dbReference type="EMBL" id="JAWDJX010000010">
    <property type="protein sequence ID" value="KAK3054943.1"/>
    <property type="molecule type" value="Genomic_DNA"/>
</dbReference>
<evidence type="ECO:0000256" key="1">
    <source>
        <dbReference type="SAM" id="MobiDB-lite"/>
    </source>
</evidence>
<accession>A0AAJ0G9Y6</accession>
<dbReference type="AlphaFoldDB" id="A0AAJ0G9Y6"/>
<proteinExistence type="predicted"/>
<organism evidence="2 3">
    <name type="scientific">Extremus antarcticus</name>
    <dbReference type="NCBI Taxonomy" id="702011"/>
    <lineage>
        <taxon>Eukaryota</taxon>
        <taxon>Fungi</taxon>
        <taxon>Dikarya</taxon>
        <taxon>Ascomycota</taxon>
        <taxon>Pezizomycotina</taxon>
        <taxon>Dothideomycetes</taxon>
        <taxon>Dothideomycetidae</taxon>
        <taxon>Mycosphaerellales</taxon>
        <taxon>Extremaceae</taxon>
        <taxon>Extremus</taxon>
    </lineage>
</organism>
<keyword evidence="3" id="KW-1185">Reference proteome</keyword>
<evidence type="ECO:0000313" key="3">
    <source>
        <dbReference type="Proteomes" id="UP001271007"/>
    </source>
</evidence>
<feature type="compositionally biased region" description="Basic and acidic residues" evidence="1">
    <location>
        <begin position="107"/>
        <end position="130"/>
    </location>
</feature>
<feature type="region of interest" description="Disordered" evidence="1">
    <location>
        <begin position="96"/>
        <end position="130"/>
    </location>
</feature>
<gene>
    <name evidence="2" type="ORF">LTR09_004103</name>
</gene>
<evidence type="ECO:0000313" key="2">
    <source>
        <dbReference type="EMBL" id="KAK3054943.1"/>
    </source>
</evidence>
<sequence>MHESALNLRLQEMRDAIGLFQRDTMHSLRRTAILETRRKEGTKLAQELAHHDTGGQSIFACDNESLEDYDLANERLDLDSANTARVQEDMAPAFVESPESLLQHPNAEWKRRAPEDPESTVLHDRVRPYY</sequence>
<reference evidence="2" key="1">
    <citation type="submission" date="2023-04" db="EMBL/GenBank/DDBJ databases">
        <title>Black Yeasts Isolated from many extreme environments.</title>
        <authorList>
            <person name="Coleine C."/>
            <person name="Stajich J.E."/>
            <person name="Selbmann L."/>
        </authorList>
    </citation>
    <scope>NUCLEOTIDE SEQUENCE</scope>
    <source>
        <strain evidence="2">CCFEE 5312</strain>
    </source>
</reference>
<protein>
    <submittedName>
        <fullName evidence="2">Uncharacterized protein</fullName>
    </submittedName>
</protein>
<name>A0AAJ0G9Y6_9PEZI</name>
<comment type="caution">
    <text evidence="2">The sequence shown here is derived from an EMBL/GenBank/DDBJ whole genome shotgun (WGS) entry which is preliminary data.</text>
</comment>
<dbReference type="Proteomes" id="UP001271007">
    <property type="component" value="Unassembled WGS sequence"/>
</dbReference>